<dbReference type="GO" id="GO:0015234">
    <property type="term" value="F:thiamine transmembrane transporter activity"/>
    <property type="evidence" value="ECO:0007669"/>
    <property type="project" value="InterPro"/>
</dbReference>
<keyword evidence="1" id="KW-1133">Transmembrane helix</keyword>
<feature type="transmembrane region" description="Helical" evidence="1">
    <location>
        <begin position="112"/>
        <end position="130"/>
    </location>
</feature>
<reference evidence="3" key="1">
    <citation type="submission" date="2017-11" db="EMBL/GenBank/DDBJ databases">
        <authorList>
            <person name="Zhu W."/>
        </authorList>
    </citation>
    <scope>NUCLEOTIDE SEQUENCE [LARGE SCALE GENOMIC DNA]</scope>
    <source>
        <strain evidence="3">160</strain>
    </source>
</reference>
<dbReference type="Pfam" id="PF09515">
    <property type="entry name" value="Thia_YuaJ"/>
    <property type="match status" value="1"/>
</dbReference>
<dbReference type="EMBL" id="CP024848">
    <property type="protein sequence ID" value="AXI08645.1"/>
    <property type="molecule type" value="Genomic_DNA"/>
</dbReference>
<keyword evidence="3" id="KW-1185">Reference proteome</keyword>
<accession>A0A345PF65</accession>
<evidence type="ECO:0000313" key="3">
    <source>
        <dbReference type="Proteomes" id="UP000253908"/>
    </source>
</evidence>
<name>A0A345PF65_9BACI</name>
<keyword evidence="1" id="KW-0812">Transmembrane</keyword>
<feature type="transmembrane region" description="Helical" evidence="1">
    <location>
        <begin position="6"/>
        <end position="24"/>
    </location>
</feature>
<dbReference type="KEGG" id="ocn:CUC15_06845"/>
<dbReference type="Proteomes" id="UP000253908">
    <property type="component" value="Chromosome"/>
</dbReference>
<evidence type="ECO:0000313" key="2">
    <source>
        <dbReference type="EMBL" id="AXI08645.1"/>
    </source>
</evidence>
<keyword evidence="1" id="KW-0472">Membrane</keyword>
<feature type="transmembrane region" description="Helical" evidence="1">
    <location>
        <begin position="31"/>
        <end position="51"/>
    </location>
</feature>
<dbReference type="NCBIfam" id="TIGR02357">
    <property type="entry name" value="ECF_ThiT_YuaJ"/>
    <property type="match status" value="1"/>
</dbReference>
<dbReference type="InterPro" id="IPR012651">
    <property type="entry name" value="Thia_Transptr_ThiT"/>
</dbReference>
<feature type="transmembrane region" description="Helical" evidence="1">
    <location>
        <begin position="71"/>
        <end position="100"/>
    </location>
</feature>
<dbReference type="AlphaFoldDB" id="A0A345PF65"/>
<proteinExistence type="predicted"/>
<gene>
    <name evidence="2" type="primary">thiT</name>
    <name evidence="2" type="ORF">CUC15_06845</name>
</gene>
<evidence type="ECO:0000256" key="1">
    <source>
        <dbReference type="SAM" id="Phobius"/>
    </source>
</evidence>
<protein>
    <submittedName>
        <fullName evidence="2">Energy-coupled thiamine transporter ThiT</fullName>
    </submittedName>
</protein>
<organism evidence="2 3">
    <name type="scientific">Oceanobacillus zhaokaii</name>
    <dbReference type="NCBI Taxonomy" id="2052660"/>
    <lineage>
        <taxon>Bacteria</taxon>
        <taxon>Bacillati</taxon>
        <taxon>Bacillota</taxon>
        <taxon>Bacilli</taxon>
        <taxon>Bacillales</taxon>
        <taxon>Bacillaceae</taxon>
        <taxon>Oceanobacillus</taxon>
    </lineage>
</organism>
<dbReference type="RefSeq" id="WP_114915942.1">
    <property type="nucleotide sequence ID" value="NZ_CP024848.1"/>
</dbReference>
<dbReference type="Gene3D" id="1.10.1760.20">
    <property type="match status" value="1"/>
</dbReference>
<sequence length="203" mass="22257">MNRNLIMMIEASFLAVFALILDLLPSIRLTPAVSISIAMIPIFIMAIRWGIKGGLISGFLWGLLQVVTGDVYVLTISQFLIEYFIAFAFVGFAGLFYKAIQSALQGGLKKRAVSLIILAVFVGSIARYFWHFIAGVIFWGSYAPEGMSPYLYSFIVNGATMLGAAVLCAIVLVILINAAPRLVLRKVNNQILSESLNESKKRA</sequence>
<dbReference type="GO" id="GO:0005886">
    <property type="term" value="C:plasma membrane"/>
    <property type="evidence" value="ECO:0007669"/>
    <property type="project" value="InterPro"/>
</dbReference>
<dbReference type="OrthoDB" id="9795813at2"/>
<feature type="transmembrane region" description="Helical" evidence="1">
    <location>
        <begin position="150"/>
        <end position="176"/>
    </location>
</feature>